<reference evidence="10 11" key="1">
    <citation type="submission" date="2020-08" db="EMBL/GenBank/DDBJ databases">
        <title>Genomic Encyclopedia of Type Strains, Phase IV (KMG-IV): sequencing the most valuable type-strain genomes for metagenomic binning, comparative biology and taxonomic classification.</title>
        <authorList>
            <person name="Goeker M."/>
        </authorList>
    </citation>
    <scope>NUCLEOTIDE SEQUENCE [LARGE SCALE GENOMIC DNA]</scope>
    <source>
        <strain evidence="10 11">DSM 23562</strain>
    </source>
</reference>
<dbReference type="Gene3D" id="3.40.718.10">
    <property type="entry name" value="Isopropylmalate Dehydrogenase"/>
    <property type="match status" value="1"/>
</dbReference>
<dbReference type="GO" id="GO:0006102">
    <property type="term" value="P:isocitrate metabolic process"/>
    <property type="evidence" value="ECO:0007669"/>
    <property type="project" value="TreeGrafter"/>
</dbReference>
<dbReference type="SMART" id="SM01329">
    <property type="entry name" value="Iso_dh"/>
    <property type="match status" value="1"/>
</dbReference>
<dbReference type="SUPFAM" id="SSF53659">
    <property type="entry name" value="Isocitrate/Isopropylmalate dehydrogenase-like"/>
    <property type="match status" value="1"/>
</dbReference>
<dbReference type="FunFam" id="3.40.718.10:FF:000014">
    <property type="entry name" value="Isocitrate dehydrogenase (NAD(+))"/>
    <property type="match status" value="1"/>
</dbReference>
<keyword evidence="5" id="KW-0460">Magnesium</keyword>
<dbReference type="AlphaFoldDB" id="A0A7W9W5H4"/>
<evidence type="ECO:0000313" key="10">
    <source>
        <dbReference type="EMBL" id="MBB6048930.1"/>
    </source>
</evidence>
<sequence>MSKAKTYSATLIPGDGIGPEVTDAALEILAAAGVSFSWDRQEAGADIIPRFGTPLPESVVNSIVKNHIALKGPIGTPVGGGFPSVNVALRKRLGLYANVRPAKSIPGVKTPFPGIDIVVIRENSEDLYAGIEHVVVPGVVESLKIITEQASTRIAKFAFEYARSHGRKKVSAVHKANIMKLSDGLFLDCCRRVARDYSEIEYQEVIVDNCCMQLVTRPQQFDVMVMENLYGDIISDLVSGLVGGLGVTGSANIGVDAIVYEAVHGTAPDIAGKGLANPTAVVMSSVLMLRQLGELEAADRIEKALFTVFEEGKHVTKDLGGSAGTAEFVKAVIGGL</sequence>
<organism evidence="10 11">
    <name type="scientific">Armatimonas rosea</name>
    <dbReference type="NCBI Taxonomy" id="685828"/>
    <lineage>
        <taxon>Bacteria</taxon>
        <taxon>Bacillati</taxon>
        <taxon>Armatimonadota</taxon>
        <taxon>Armatimonadia</taxon>
        <taxon>Armatimonadales</taxon>
        <taxon>Armatimonadaceae</taxon>
        <taxon>Armatimonas</taxon>
    </lineage>
</organism>
<comment type="cofactor">
    <cofactor evidence="2">
        <name>Mg(2+)</name>
        <dbReference type="ChEBI" id="CHEBI:18420"/>
    </cofactor>
</comment>
<dbReference type="Pfam" id="PF00180">
    <property type="entry name" value="Iso_dh"/>
    <property type="match status" value="1"/>
</dbReference>
<evidence type="ECO:0000256" key="3">
    <source>
        <dbReference type="ARBA" id="ARBA00007769"/>
    </source>
</evidence>
<dbReference type="NCBIfam" id="TIGR00175">
    <property type="entry name" value="mito_nad_idh"/>
    <property type="match status" value="1"/>
</dbReference>
<dbReference type="Proteomes" id="UP000520814">
    <property type="component" value="Unassembled WGS sequence"/>
</dbReference>
<dbReference type="InterPro" id="IPR019818">
    <property type="entry name" value="IsoCit/isopropylmalate_DH_CS"/>
</dbReference>
<dbReference type="EMBL" id="JACHGW010000001">
    <property type="protein sequence ID" value="MBB6048930.1"/>
    <property type="molecule type" value="Genomic_DNA"/>
</dbReference>
<evidence type="ECO:0000256" key="7">
    <source>
        <dbReference type="ARBA" id="ARBA00023002"/>
    </source>
</evidence>
<gene>
    <name evidence="10" type="ORF">HNQ39_000692</name>
</gene>
<evidence type="ECO:0000256" key="5">
    <source>
        <dbReference type="ARBA" id="ARBA00022842"/>
    </source>
</evidence>
<accession>A0A7W9W5H4</accession>
<keyword evidence="7 10" id="KW-0560">Oxidoreductase</keyword>
<dbReference type="PANTHER" id="PTHR11835:SF34">
    <property type="entry name" value="ISOCITRATE DEHYDROGENASE [NAD] SUBUNIT ALPHA, MITOCHONDRIAL"/>
    <property type="match status" value="1"/>
</dbReference>
<comment type="similarity">
    <text evidence="3">Belongs to the isocitrate and isopropylmalate dehydrogenases family.</text>
</comment>
<keyword evidence="4" id="KW-0479">Metal-binding</keyword>
<protein>
    <submittedName>
        <fullName evidence="10">Isocitrate dehydrogenase (NAD+)</fullName>
        <ecNumber evidence="10">1.1.1.41</ecNumber>
    </submittedName>
</protein>
<dbReference type="GO" id="GO:0000287">
    <property type="term" value="F:magnesium ion binding"/>
    <property type="evidence" value="ECO:0007669"/>
    <property type="project" value="InterPro"/>
</dbReference>
<dbReference type="PANTHER" id="PTHR11835">
    <property type="entry name" value="DECARBOXYLATING DEHYDROGENASES-ISOCITRATE, ISOPROPYLMALATE, TARTRATE"/>
    <property type="match status" value="1"/>
</dbReference>
<proteinExistence type="inferred from homology"/>
<keyword evidence="8" id="KW-0520">NAD</keyword>
<dbReference type="RefSeq" id="WP_184192550.1">
    <property type="nucleotide sequence ID" value="NZ_JACHGW010000001.1"/>
</dbReference>
<name>A0A7W9W5H4_ARMRO</name>
<keyword evidence="6" id="KW-0809">Transit peptide</keyword>
<dbReference type="GO" id="GO:0006099">
    <property type="term" value="P:tricarboxylic acid cycle"/>
    <property type="evidence" value="ECO:0007669"/>
    <property type="project" value="InterPro"/>
</dbReference>
<dbReference type="PROSITE" id="PS00470">
    <property type="entry name" value="IDH_IMDH"/>
    <property type="match status" value="1"/>
</dbReference>
<evidence type="ECO:0000256" key="8">
    <source>
        <dbReference type="ARBA" id="ARBA00023027"/>
    </source>
</evidence>
<evidence type="ECO:0000259" key="9">
    <source>
        <dbReference type="SMART" id="SM01329"/>
    </source>
</evidence>
<keyword evidence="11" id="KW-1185">Reference proteome</keyword>
<comment type="caution">
    <text evidence="10">The sequence shown here is derived from an EMBL/GenBank/DDBJ whole genome shotgun (WGS) entry which is preliminary data.</text>
</comment>
<evidence type="ECO:0000256" key="4">
    <source>
        <dbReference type="ARBA" id="ARBA00022723"/>
    </source>
</evidence>
<dbReference type="GO" id="GO:0004449">
    <property type="term" value="F:isocitrate dehydrogenase (NAD+) activity"/>
    <property type="evidence" value="ECO:0007669"/>
    <property type="project" value="UniProtKB-EC"/>
</dbReference>
<evidence type="ECO:0000313" key="11">
    <source>
        <dbReference type="Proteomes" id="UP000520814"/>
    </source>
</evidence>
<dbReference type="InterPro" id="IPR004434">
    <property type="entry name" value="Isocitrate_DH_NAD"/>
</dbReference>
<dbReference type="EC" id="1.1.1.41" evidence="10"/>
<dbReference type="GO" id="GO:0051287">
    <property type="term" value="F:NAD binding"/>
    <property type="evidence" value="ECO:0007669"/>
    <property type="project" value="InterPro"/>
</dbReference>
<evidence type="ECO:0000256" key="1">
    <source>
        <dbReference type="ARBA" id="ARBA00001936"/>
    </source>
</evidence>
<evidence type="ECO:0000256" key="6">
    <source>
        <dbReference type="ARBA" id="ARBA00022946"/>
    </source>
</evidence>
<dbReference type="InterPro" id="IPR024084">
    <property type="entry name" value="IsoPropMal-DH-like_dom"/>
</dbReference>
<feature type="domain" description="Isopropylmalate dehydrogenase-like" evidence="9">
    <location>
        <begin position="8"/>
        <end position="332"/>
    </location>
</feature>
<evidence type="ECO:0000256" key="2">
    <source>
        <dbReference type="ARBA" id="ARBA00001946"/>
    </source>
</evidence>
<comment type="cofactor">
    <cofactor evidence="1">
        <name>Mn(2+)</name>
        <dbReference type="ChEBI" id="CHEBI:29035"/>
    </cofactor>
</comment>